<dbReference type="Gene3D" id="1.10.630.10">
    <property type="entry name" value="Cytochrome P450"/>
    <property type="match status" value="1"/>
</dbReference>
<dbReference type="InterPro" id="IPR036396">
    <property type="entry name" value="Cyt_P450_sf"/>
</dbReference>
<dbReference type="PRINTS" id="PR00385">
    <property type="entry name" value="P450"/>
</dbReference>
<comment type="cofactor">
    <cofactor evidence="8">
        <name>heme</name>
        <dbReference type="ChEBI" id="CHEBI:30413"/>
    </cofactor>
</comment>
<evidence type="ECO:0000256" key="6">
    <source>
        <dbReference type="ARBA" id="ARBA00023033"/>
    </source>
</evidence>
<protein>
    <submittedName>
        <fullName evidence="10">Cytochrome P450 3A21</fullName>
    </submittedName>
</protein>
<evidence type="ECO:0000313" key="10">
    <source>
        <dbReference type="EMBL" id="GIY97140.1"/>
    </source>
</evidence>
<dbReference type="PRINTS" id="PR00463">
    <property type="entry name" value="EP450I"/>
</dbReference>
<evidence type="ECO:0000256" key="3">
    <source>
        <dbReference type="ARBA" id="ARBA00022723"/>
    </source>
</evidence>
<dbReference type="GO" id="GO:0008395">
    <property type="term" value="F:steroid hydroxylase activity"/>
    <property type="evidence" value="ECO:0007669"/>
    <property type="project" value="TreeGrafter"/>
</dbReference>
<evidence type="ECO:0000256" key="2">
    <source>
        <dbReference type="ARBA" id="ARBA00022617"/>
    </source>
</evidence>
<evidence type="ECO:0000256" key="5">
    <source>
        <dbReference type="ARBA" id="ARBA00023004"/>
    </source>
</evidence>
<organism evidence="10 11">
    <name type="scientific">Caerostris extrusa</name>
    <name type="common">Bark spider</name>
    <name type="synonym">Caerostris bankana</name>
    <dbReference type="NCBI Taxonomy" id="172846"/>
    <lineage>
        <taxon>Eukaryota</taxon>
        <taxon>Metazoa</taxon>
        <taxon>Ecdysozoa</taxon>
        <taxon>Arthropoda</taxon>
        <taxon>Chelicerata</taxon>
        <taxon>Arachnida</taxon>
        <taxon>Araneae</taxon>
        <taxon>Araneomorphae</taxon>
        <taxon>Entelegynae</taxon>
        <taxon>Araneoidea</taxon>
        <taxon>Araneidae</taxon>
        <taxon>Caerostris</taxon>
    </lineage>
</organism>
<dbReference type="Proteomes" id="UP001054945">
    <property type="component" value="Unassembled WGS sequence"/>
</dbReference>
<evidence type="ECO:0000313" key="11">
    <source>
        <dbReference type="Proteomes" id="UP001054945"/>
    </source>
</evidence>
<accession>A0AAV4XT85</accession>
<feature type="binding site" description="axial binding residue" evidence="8">
    <location>
        <position position="290"/>
    </location>
    <ligand>
        <name>heme</name>
        <dbReference type="ChEBI" id="CHEBI:30413"/>
    </ligand>
    <ligandPart>
        <name>Fe</name>
        <dbReference type="ChEBI" id="CHEBI:18248"/>
    </ligandPart>
</feature>
<dbReference type="InterPro" id="IPR017972">
    <property type="entry name" value="Cyt_P450_CS"/>
</dbReference>
<dbReference type="Pfam" id="PF00067">
    <property type="entry name" value="p450"/>
    <property type="match status" value="2"/>
</dbReference>
<dbReference type="PROSITE" id="PS00086">
    <property type="entry name" value="CYTOCHROME_P450"/>
    <property type="match status" value="1"/>
</dbReference>
<dbReference type="InterPro" id="IPR002401">
    <property type="entry name" value="Cyt_P450_E_grp-I"/>
</dbReference>
<dbReference type="PANTHER" id="PTHR24302:SF15">
    <property type="entry name" value="FATTY-ACID PEROXYGENASE"/>
    <property type="match status" value="1"/>
</dbReference>
<dbReference type="SUPFAM" id="SSF48264">
    <property type="entry name" value="Cytochrome P450"/>
    <property type="match status" value="1"/>
</dbReference>
<proteinExistence type="inferred from homology"/>
<dbReference type="GO" id="GO:0005506">
    <property type="term" value="F:iron ion binding"/>
    <property type="evidence" value="ECO:0007669"/>
    <property type="project" value="InterPro"/>
</dbReference>
<evidence type="ECO:0000256" key="7">
    <source>
        <dbReference type="ARBA" id="ARBA00043906"/>
    </source>
</evidence>
<dbReference type="GO" id="GO:0020037">
    <property type="term" value="F:heme binding"/>
    <property type="evidence" value="ECO:0007669"/>
    <property type="project" value="InterPro"/>
</dbReference>
<dbReference type="EMBL" id="BPLR01000746">
    <property type="protein sequence ID" value="GIY97140.1"/>
    <property type="molecule type" value="Genomic_DNA"/>
</dbReference>
<evidence type="ECO:0000256" key="1">
    <source>
        <dbReference type="ARBA" id="ARBA00010617"/>
    </source>
</evidence>
<gene>
    <name evidence="10" type="primary">CYP3A21</name>
    <name evidence="10" type="ORF">CEXT_303721</name>
</gene>
<dbReference type="AlphaFoldDB" id="A0AAV4XT85"/>
<keyword evidence="11" id="KW-1185">Reference proteome</keyword>
<keyword evidence="4 9" id="KW-0560">Oxidoreductase</keyword>
<keyword evidence="5 8" id="KW-0408">Iron</keyword>
<comment type="function">
    <text evidence="7">Cytochromes P450 are a group of heme-thiolate monooxygenases. They oxidize a variety of structurally unrelated compounds, including steroids, fatty acids, and xenobiotics.</text>
</comment>
<comment type="caution">
    <text evidence="10">The sequence shown here is derived from an EMBL/GenBank/DDBJ whole genome shotgun (WGS) entry which is preliminary data.</text>
</comment>
<keyword evidence="6 9" id="KW-0503">Monooxygenase</keyword>
<evidence type="ECO:0000256" key="9">
    <source>
        <dbReference type="RuleBase" id="RU000461"/>
    </source>
</evidence>
<keyword evidence="2 8" id="KW-0349">Heme</keyword>
<dbReference type="GO" id="GO:0016705">
    <property type="term" value="F:oxidoreductase activity, acting on paired donors, with incorporation or reduction of molecular oxygen"/>
    <property type="evidence" value="ECO:0007669"/>
    <property type="project" value="InterPro"/>
</dbReference>
<comment type="similarity">
    <text evidence="1 9">Belongs to the cytochrome P450 family.</text>
</comment>
<dbReference type="InterPro" id="IPR001128">
    <property type="entry name" value="Cyt_P450"/>
</dbReference>
<evidence type="ECO:0000256" key="4">
    <source>
        <dbReference type="ARBA" id="ARBA00023002"/>
    </source>
</evidence>
<reference evidence="10 11" key="1">
    <citation type="submission" date="2021-06" db="EMBL/GenBank/DDBJ databases">
        <title>Caerostris extrusa draft genome.</title>
        <authorList>
            <person name="Kono N."/>
            <person name="Arakawa K."/>
        </authorList>
    </citation>
    <scope>NUCLEOTIDE SEQUENCE [LARGE SCALE GENOMIC DNA]</scope>
</reference>
<name>A0AAV4XT85_CAEEX</name>
<evidence type="ECO:0000256" key="8">
    <source>
        <dbReference type="PIRSR" id="PIRSR602401-1"/>
    </source>
</evidence>
<keyword evidence="3 8" id="KW-0479">Metal-binding</keyword>
<dbReference type="PANTHER" id="PTHR24302">
    <property type="entry name" value="CYTOCHROME P450 FAMILY 3"/>
    <property type="match status" value="1"/>
</dbReference>
<sequence>MLQGEDWKRVRSIVSPTFTTGKIKRMMNIFTSCSKVLINNFRKYAEKGEPVDLKKIFGTFSMDVIANAAFSTQIDSHSDPNNEFVKMARSVFQRNAPIRILIYHITKNIIEERKRTGETRNDFLQLLIEAADEQIKEEKDTEKTDDILKNYEAETNEAIFKNFKPKKTLSTTELVAQCVIFFLAGFETSASTLAFACYQLALNPDIQDKLVEELDDAIRSDNGELSYETIQNLKYLDNVISETMRLSPPSVRLERVAGGRLQARRHFSSEERAKRSPYTFMPFGAGPRNCVAMRFALVEVKVCLAYVLSHFKIRRCPETKVSSVFLIHLHWRSTEILTDCV</sequence>
<dbReference type="InterPro" id="IPR050705">
    <property type="entry name" value="Cytochrome_P450_3A"/>
</dbReference>